<dbReference type="Gene3D" id="3.40.50.300">
    <property type="entry name" value="P-loop containing nucleotide triphosphate hydrolases"/>
    <property type="match status" value="1"/>
</dbReference>
<comment type="caution">
    <text evidence="1">The sequence shown here is derived from an EMBL/GenBank/DDBJ whole genome shotgun (WGS) entry which is preliminary data.</text>
</comment>
<dbReference type="InterPro" id="IPR027417">
    <property type="entry name" value="P-loop_NTPase"/>
</dbReference>
<reference evidence="1 2" key="1">
    <citation type="journal article" date="2016" name="Antonie Van Leeuwenhoek">
        <title>Denitratimonas tolerans gen. nov., sp. nov., a denitrifying bacterium isolated from a bioreactor for tannery wastewater treatment.</title>
        <authorList>
            <person name="Han S.I."/>
            <person name="Kim J.O."/>
            <person name="Lee Y.R."/>
            <person name="Ekpeghere K.I."/>
            <person name="Koh S.C."/>
            <person name="Whang K.S."/>
        </authorList>
    </citation>
    <scope>NUCLEOTIDE SEQUENCE [LARGE SCALE GENOMIC DNA]</scope>
    <source>
        <strain evidence="1 2">KACC 17565</strain>
    </source>
</reference>
<proteinExistence type="predicted"/>
<name>A0AAW9R900_9GAMM</name>
<keyword evidence="2" id="KW-1185">Reference proteome</keyword>
<keyword evidence="1" id="KW-0808">Transferase</keyword>
<dbReference type="EC" id="2.8.2.-" evidence="1"/>
<dbReference type="Proteomes" id="UP001364472">
    <property type="component" value="Unassembled WGS sequence"/>
</dbReference>
<dbReference type="InterPro" id="IPR011990">
    <property type="entry name" value="TPR-like_helical_dom_sf"/>
</dbReference>
<dbReference type="EMBL" id="JBBDHC010000016">
    <property type="protein sequence ID" value="MEJ1250203.1"/>
    <property type="molecule type" value="Genomic_DNA"/>
</dbReference>
<protein>
    <submittedName>
        <fullName evidence="1">Sulfotransferase</fullName>
        <ecNumber evidence="1">2.8.2.-</ecNumber>
    </submittedName>
</protein>
<sequence length="526" mass="57035">MQADADARWQEAERFSAAGQDARADPIYRSLLGVREHAPWAHLRLAVAALRAGDAQASEAHALGAFGGAWADPELLELVAKLLLRTGCVREALACAEALLRLDAPTSALAEVGKMLSDHMLPEAALPLLQRAMAKGLSRAPMVQYLVGLNLLYAGRHAEALEALEASLRGNPDLAPAHWALAKLADAPTRAARIDRLRAALDRIPPDAQDAPLLGYALFHELDRAGDTAAAWPLLEQAMRRRRAQVRYDESAQDALFDAAARALELPEASANEPLHDGGAQPLFVVGMPRTGTTVIEQHLCARTDAASAGELRDLALQLRRVTGRAGPPHFDAQQLAIDAGQARELGARYLERSRWRAQGHALYLDKWPENYLAIGLILAALPAARVVWVRRDPMDACFSNLKEWFAASYFYSYDMGEVARHCARFERLHALARSRAGARVACIGYEDFARAPEATIERAIDALGIPRRAAAPSAPQGTIATASAAQAREAVSTRHIGAWRRYAQPLAPLRAELERLGLAAGESRA</sequence>
<dbReference type="GO" id="GO:0016740">
    <property type="term" value="F:transferase activity"/>
    <property type="evidence" value="ECO:0007669"/>
    <property type="project" value="UniProtKB-KW"/>
</dbReference>
<dbReference type="AlphaFoldDB" id="A0AAW9R900"/>
<organism evidence="1 2">
    <name type="scientific">Denitratimonas tolerans</name>
    <dbReference type="NCBI Taxonomy" id="1338420"/>
    <lineage>
        <taxon>Bacteria</taxon>
        <taxon>Pseudomonadati</taxon>
        <taxon>Pseudomonadota</taxon>
        <taxon>Gammaproteobacteria</taxon>
        <taxon>Lysobacterales</taxon>
        <taxon>Lysobacteraceae</taxon>
        <taxon>Denitratimonas</taxon>
    </lineage>
</organism>
<dbReference type="SUPFAM" id="SSF48452">
    <property type="entry name" value="TPR-like"/>
    <property type="match status" value="1"/>
</dbReference>
<evidence type="ECO:0000313" key="2">
    <source>
        <dbReference type="Proteomes" id="UP001364472"/>
    </source>
</evidence>
<dbReference type="RefSeq" id="WP_337335907.1">
    <property type="nucleotide sequence ID" value="NZ_JBBDHC010000016.1"/>
</dbReference>
<dbReference type="SUPFAM" id="SSF52540">
    <property type="entry name" value="P-loop containing nucleoside triphosphate hydrolases"/>
    <property type="match status" value="1"/>
</dbReference>
<dbReference type="Gene3D" id="1.25.40.10">
    <property type="entry name" value="Tetratricopeptide repeat domain"/>
    <property type="match status" value="1"/>
</dbReference>
<gene>
    <name evidence="1" type="ORF">WB794_11030</name>
</gene>
<evidence type="ECO:0000313" key="1">
    <source>
        <dbReference type="EMBL" id="MEJ1250203.1"/>
    </source>
</evidence>
<dbReference type="Pfam" id="PF13469">
    <property type="entry name" value="Sulfotransfer_3"/>
    <property type="match status" value="1"/>
</dbReference>
<accession>A0AAW9R900</accession>